<dbReference type="PANTHER" id="PTHR48051:SF42">
    <property type="entry name" value="LEUCINE-RICH REPEAT-CONTAINING PROTEIN 18-LIKE"/>
    <property type="match status" value="1"/>
</dbReference>
<keyword evidence="3" id="KW-0433">Leucine-rich repeat</keyword>
<dbReference type="InterPro" id="IPR001611">
    <property type="entry name" value="Leu-rich_rpt"/>
</dbReference>
<keyword evidence="6" id="KW-0833">Ubl conjugation pathway</keyword>
<evidence type="ECO:0000256" key="5">
    <source>
        <dbReference type="ARBA" id="ARBA00023026"/>
    </source>
</evidence>
<keyword evidence="6" id="KW-0832">Ubl conjugation</keyword>
<dbReference type="EC" id="2.3.2.27" evidence="2"/>
<dbReference type="InterPro" id="IPR003591">
    <property type="entry name" value="Leu-rich_rpt_typical-subtyp"/>
</dbReference>
<feature type="domain" description="NEL" evidence="8">
    <location>
        <begin position="1700"/>
        <end position="2005"/>
    </location>
</feature>
<keyword evidence="6" id="KW-0808">Transferase</keyword>
<dbReference type="PROSITE" id="PS52053">
    <property type="entry name" value="NEL"/>
    <property type="match status" value="1"/>
</dbReference>
<dbReference type="PROSITE" id="PS51450">
    <property type="entry name" value="LRR"/>
    <property type="match status" value="2"/>
</dbReference>
<dbReference type="EMBL" id="MOBU01000005">
    <property type="protein sequence ID" value="RON70704.1"/>
    <property type="molecule type" value="Genomic_DNA"/>
</dbReference>
<dbReference type="InterPro" id="IPR029487">
    <property type="entry name" value="NEL_dom"/>
</dbReference>
<evidence type="ECO:0000313" key="9">
    <source>
        <dbReference type="EMBL" id="RON70704.1"/>
    </source>
</evidence>
<dbReference type="GO" id="GO:0005576">
    <property type="term" value="C:extracellular region"/>
    <property type="evidence" value="ECO:0007669"/>
    <property type="project" value="UniProtKB-UniRule"/>
</dbReference>
<comment type="catalytic activity">
    <reaction evidence="1">
        <text>S-ubiquitinyl-[E2 ubiquitin-conjugating enzyme]-L-cysteine + [acceptor protein]-L-lysine = [E2 ubiquitin-conjugating enzyme]-L-cysteine + N(6)-ubiquitinyl-[acceptor protein]-L-lysine.</text>
        <dbReference type="EC" id="2.3.2.27"/>
    </reaction>
</comment>
<dbReference type="Pfam" id="PF20178">
    <property type="entry name" value="ToxA_N"/>
    <property type="match status" value="1"/>
</dbReference>
<keyword evidence="5" id="KW-0843">Virulence</keyword>
<dbReference type="InterPro" id="IPR046673">
    <property type="entry name" value="ToxA_N"/>
</dbReference>
<dbReference type="RefSeq" id="WP_123530852.1">
    <property type="nucleotide sequence ID" value="NZ_MOBU01000005.1"/>
</dbReference>
<comment type="PTM">
    <text evidence="6">Ubiquitinated in the presence of host E1 ubiquitin-activating enzyme, E2 ubiquitin-conjugating enzyme and ubiquitin.</text>
</comment>
<dbReference type="Gene3D" id="1.20.58.360">
    <property type="entry name" value="Shigella T3SS effector IpaH defines"/>
    <property type="match status" value="1"/>
</dbReference>
<dbReference type="GO" id="GO:0005737">
    <property type="term" value="C:cytoplasm"/>
    <property type="evidence" value="ECO:0007669"/>
    <property type="project" value="TreeGrafter"/>
</dbReference>
<sequence>MQNQNTDKAVAPATDEQSEHAQFIAESIPDWLVNATDQRRDALKNTRGFFPDWYTAASAQQRQTLNQCFAASVASQNLLDQRMANLQPIDAFAAPLLSKALKDRFAVELDVNKTFIQLNKPLELGVFSVEVSHFEALKLPLLQAALHNFEAAECTPNAFHGSSGFLFEDVAPGQYRKLHTTLSVAQFTSLCRDLDIGGQYQAYLKGFLLDNPVAEAVLRHRFVNSQKDALRAAAELALLKKDIEPKDYAMILSVIGGELNPTVDGVPVWFRRFGLMKRRMTGCVLFSISEKYRYSNELILYIPHDPEHPLKRYTYDEMDAELKRQFTARDPALPRDGTPTPFQRFFSQFVAYKDRAYYFSQFTRAAADSPGDPLAGIRSPLAQIAVPVTPLGALFKPNDLPPASPSRLEPEDNPYLKTTSGGPNAPWGDNTDLWLDLYQLSRDKIIDDARHHAVPTADVDARVRAEKIARLLEIGMLVLNGVSMFVPVLGEVMIGVMAGQLLYETFEGSIEWSEGDRRAALAHLTDVAENLALIAVMHGVGKGAARIKALKPPPVVDTLERVMLPTGEQRLWKPDLQPYRAGIRLPAGSTPNERGLHRLDHQDILPLDDGPYVVRQEADSGQYRIQHPARPDAYQPRLRHNSAGAWRHEAEEPLTWEGTTLMRRLGYRADAFTDTQLEQVRISSGLEHDQLRHLHVDELPPTAQLSDALTRFRLSDELDTFGRQMGSDELRVYAQADIGLQFRVMRAQALLPEQALRVVDSRGTLIWEDTLAASETSRRLVFSVSDQAAKQGSMLPSLLEMLKVNNVDLAEVPGTPAMTLAQRAVELRKEIARRVRSRKQSLFELLYGEQDASTAPAVLRAKAVFPKLATVVVERILATATEEELALLKKPGPLPRRLYQQAGQALQEQRLSRAYEGLYLDPSSGPDSERLAFHSLQALPGWPQEMHLALREYGVTGRLLDTLGNPENPLRATLVVDEQSAFTGGAARNLYASVLQVLSPAERQALGFNLEDADKLSRAVQQNPLPRDLFRETLQAHRVVKPTVEPGVKLLGGSPLPTGPHLLNFLRSPRARVLKLYPDFNEAQVETFLQSLGENVRGGLERYEVEYRTLKSELDTWVQTQLSATDRASLDGTLARLRYGETASLLKRCWRRQSSAFLRISAQIKLPTLSADFRHVETLELSAVDNVDGFLRSFTGVKKLTLYQTKGLRPLPEALGEMKGLTHFSFRQSDLRLDPRSVALLGAMSQLEELDLQLNPLGISPDFSAMPQLKKINLYSTGIRQWPKGTASLTGLQHLDLRGNQLTEVPLEHLFPQPDHAEVVARINRGTLLDANPFPRQVRQQLIDYRNALAQAHPSLLAGWPDDAFMLEDPLPARVRQLYPDFSAQETTAFLLTLGGDSDIDAQLLRLESEYQTLNQQLSAWAFSGGGARQRYVRAGQRQDFTGLASRYEAADRIRNCWRRQSPKRNAVDGTPIGHELDLSGQTLDSVPDLEADFSHVGSLKLNNMGLSVSPEGFLARFRGVRWLDMSSNQLTEIPPALAQMHGLTRLFLQQNRIQLSVETASLLAERTTLRALNLSDNPLGRLPDFSRITDMRSVFLNSAGVDTWPVGLDEQPLLDSIHLRNNQISSLPQALVAPTAERLEHVARLNNMTTMTGNPLSEVAQQQVQAYWDRLERERPDLWQRRVPGAFVYQAPGRVVGPEPLTGLQRWSKNLPADQLAGRQRQWQMLTGQPDADGFLRVLNDLQVGGAAYPDLQQRVWTVIDSITEPTPASQALRKDMFEWAGRPACIDRAALSFSNMEVMTLVYRARAMAAQGENAPALLKLSRGLFRLEEVEKIALADIDQRTTAINDTPGLSSEQKAERIALLEEVEIRLAYRFGLKDRLGLPGQPQQVRFTGLARVTPAMLDQAYNRVVVLDNSAEELQSLLAKDFWKDYVVNTDANRPQFERQREPYQEQMSVLRESYQAGAMSKADFEAQTQDLDVQLQIEEAVLIETLTREELLRHPF</sequence>
<name>A0A423LQY1_PSEFL</name>
<dbReference type="Proteomes" id="UP000285757">
    <property type="component" value="Unassembled WGS sequence"/>
</dbReference>
<gene>
    <name evidence="9" type="ORF">BK671_06405</name>
</gene>
<evidence type="ECO:0000256" key="2">
    <source>
        <dbReference type="ARBA" id="ARBA00012483"/>
    </source>
</evidence>
<keyword evidence="6" id="KW-1035">Host cytoplasm</keyword>
<organism evidence="9 10">
    <name type="scientific">Pseudomonas fluorescens</name>
    <dbReference type="NCBI Taxonomy" id="294"/>
    <lineage>
        <taxon>Bacteria</taxon>
        <taxon>Pseudomonadati</taxon>
        <taxon>Pseudomonadota</taxon>
        <taxon>Gammaproteobacteria</taxon>
        <taxon>Pseudomonadales</taxon>
        <taxon>Pseudomonadaceae</taxon>
        <taxon>Pseudomonas</taxon>
    </lineage>
</organism>
<evidence type="ECO:0000256" key="3">
    <source>
        <dbReference type="ARBA" id="ARBA00022614"/>
    </source>
</evidence>
<dbReference type="GO" id="GO:0061630">
    <property type="term" value="F:ubiquitin protein ligase activity"/>
    <property type="evidence" value="ECO:0007669"/>
    <property type="project" value="UniProtKB-EC"/>
</dbReference>
<evidence type="ECO:0000256" key="7">
    <source>
        <dbReference type="SAM" id="MobiDB-lite"/>
    </source>
</evidence>
<dbReference type="InterPro" id="IPR050216">
    <property type="entry name" value="LRR_domain-containing"/>
</dbReference>
<comment type="caution">
    <text evidence="9">The sequence shown here is derived from an EMBL/GenBank/DDBJ whole genome shotgun (WGS) entry which is preliminary data.</text>
</comment>
<dbReference type="Pfam" id="PF14496">
    <property type="entry name" value="NEL"/>
    <property type="match status" value="1"/>
</dbReference>
<comment type="similarity">
    <text evidence="6">Belongs to the LRR-containing bacterial E3 ligase family.</text>
</comment>
<keyword evidence="4" id="KW-0677">Repeat</keyword>
<evidence type="ECO:0000313" key="10">
    <source>
        <dbReference type="Proteomes" id="UP000285757"/>
    </source>
</evidence>
<protein>
    <recommendedName>
        <fullName evidence="2">RING-type E3 ubiquitin transferase</fullName>
        <ecNumber evidence="2">2.3.2.27</ecNumber>
    </recommendedName>
</protein>
<feature type="region of interest" description="Disordered" evidence="7">
    <location>
        <begin position="397"/>
        <end position="424"/>
    </location>
</feature>
<evidence type="ECO:0000256" key="6">
    <source>
        <dbReference type="PROSITE-ProRule" id="PRU01398"/>
    </source>
</evidence>
<dbReference type="InterPro" id="IPR032675">
    <property type="entry name" value="LRR_dom_sf"/>
</dbReference>
<dbReference type="GO" id="GO:0016567">
    <property type="term" value="P:protein ubiquitination"/>
    <property type="evidence" value="ECO:0007669"/>
    <property type="project" value="InterPro"/>
</dbReference>
<reference evidence="9 10" key="1">
    <citation type="submission" date="2016-10" db="EMBL/GenBank/DDBJ databases">
        <title>Comparative genome analysis of multiple Pseudomonas spp. focuses on biocontrol and plant growth promoting traits.</title>
        <authorList>
            <person name="Tao X.-Y."/>
            <person name="Taylor C.G."/>
        </authorList>
    </citation>
    <scope>NUCLEOTIDE SEQUENCE [LARGE SCALE GENOMIC DNA]</scope>
    <source>
        <strain evidence="9 10">24D3</strain>
    </source>
</reference>
<feature type="active site" description="Glycyl thioester intermediate" evidence="6">
    <location>
        <position position="1787"/>
    </location>
</feature>
<dbReference type="SMART" id="SM00369">
    <property type="entry name" value="LRR_TYP"/>
    <property type="match status" value="3"/>
</dbReference>
<dbReference type="Gene3D" id="3.80.10.10">
    <property type="entry name" value="Ribonuclease Inhibitor"/>
    <property type="match status" value="2"/>
</dbReference>
<keyword evidence="6" id="KW-0964">Secreted</keyword>
<evidence type="ECO:0000259" key="8">
    <source>
        <dbReference type="PROSITE" id="PS52053"/>
    </source>
</evidence>
<proteinExistence type="inferred from homology"/>
<dbReference type="PANTHER" id="PTHR48051">
    <property type="match status" value="1"/>
</dbReference>
<evidence type="ECO:0000256" key="1">
    <source>
        <dbReference type="ARBA" id="ARBA00000900"/>
    </source>
</evidence>
<evidence type="ECO:0000256" key="4">
    <source>
        <dbReference type="ARBA" id="ARBA00022737"/>
    </source>
</evidence>
<dbReference type="SUPFAM" id="SSF52058">
    <property type="entry name" value="L domain-like"/>
    <property type="match status" value="2"/>
</dbReference>
<accession>A0A423LQY1</accession>